<organism evidence="4 5">
    <name type="scientific">Hymenolepis diminuta</name>
    <name type="common">Rat tapeworm</name>
    <dbReference type="NCBI Taxonomy" id="6216"/>
    <lineage>
        <taxon>Eukaryota</taxon>
        <taxon>Metazoa</taxon>
        <taxon>Spiralia</taxon>
        <taxon>Lophotrochozoa</taxon>
        <taxon>Platyhelminthes</taxon>
        <taxon>Cestoda</taxon>
        <taxon>Eucestoda</taxon>
        <taxon>Cyclophyllidea</taxon>
        <taxon>Hymenolepididae</taxon>
        <taxon>Hymenolepis</taxon>
    </lineage>
</organism>
<accession>A0A564Y3M1</accession>
<dbReference type="GO" id="GO:0005739">
    <property type="term" value="C:mitochondrion"/>
    <property type="evidence" value="ECO:0007669"/>
    <property type="project" value="UniProtKB-SubCell"/>
</dbReference>
<dbReference type="Gene3D" id="1.10.10.140">
    <property type="entry name" value="Cytochrome c oxidase, subunit VIb"/>
    <property type="match status" value="1"/>
</dbReference>
<sequence>MSSVTNSSNSAPKPSISKEQWEMCFRARKAYYHCISKRREDSLLCQLLYNHYLKVCPQIWREQVDKRHRLSRYK</sequence>
<dbReference type="AlphaFoldDB" id="A0A564Y3M1"/>
<proteinExistence type="predicted"/>
<comment type="subcellular location">
    <subcellularLocation>
        <location evidence="1">Mitochondrion</location>
    </subcellularLocation>
</comment>
<dbReference type="Pfam" id="PF02297">
    <property type="entry name" value="COX6B"/>
    <property type="match status" value="1"/>
</dbReference>
<dbReference type="Proteomes" id="UP000321570">
    <property type="component" value="Unassembled WGS sequence"/>
</dbReference>
<evidence type="ECO:0000256" key="2">
    <source>
        <dbReference type="ARBA" id="ARBA00023128"/>
    </source>
</evidence>
<keyword evidence="5" id="KW-1185">Reference proteome</keyword>
<dbReference type="EMBL" id="CABIJS010000068">
    <property type="protein sequence ID" value="VUZ41830.1"/>
    <property type="molecule type" value="Genomic_DNA"/>
</dbReference>
<protein>
    <recommendedName>
        <fullName evidence="6">CHCH domain-containing protein</fullName>
    </recommendedName>
</protein>
<evidence type="ECO:0000313" key="4">
    <source>
        <dbReference type="EMBL" id="VUZ41830.1"/>
    </source>
</evidence>
<dbReference type="SUPFAM" id="SSF47694">
    <property type="entry name" value="Cytochrome c oxidase subunit h"/>
    <property type="match status" value="1"/>
</dbReference>
<reference evidence="4 5" key="1">
    <citation type="submission" date="2019-07" db="EMBL/GenBank/DDBJ databases">
        <authorList>
            <person name="Jastrzebski P J."/>
            <person name="Paukszto L."/>
            <person name="Jastrzebski P J."/>
        </authorList>
    </citation>
    <scope>NUCLEOTIDE SEQUENCE [LARGE SCALE GENOMIC DNA]</scope>
    <source>
        <strain evidence="4 5">WMS-il1</strain>
    </source>
</reference>
<gene>
    <name evidence="4" type="ORF">WMSIL1_LOCUS2596</name>
</gene>
<keyword evidence="3" id="KW-1015">Disulfide bond</keyword>
<name>A0A564Y3M1_HYMDI</name>
<evidence type="ECO:0008006" key="6">
    <source>
        <dbReference type="Google" id="ProtNLM"/>
    </source>
</evidence>
<evidence type="ECO:0000256" key="1">
    <source>
        <dbReference type="ARBA" id="ARBA00004173"/>
    </source>
</evidence>
<dbReference type="InterPro" id="IPR048280">
    <property type="entry name" value="COX6B-like"/>
</dbReference>
<evidence type="ECO:0000313" key="5">
    <source>
        <dbReference type="Proteomes" id="UP000321570"/>
    </source>
</evidence>
<dbReference type="InterPro" id="IPR036549">
    <property type="entry name" value="CX6/COA6-like_sf"/>
</dbReference>
<keyword evidence="2" id="KW-0496">Mitochondrion</keyword>
<evidence type="ECO:0000256" key="3">
    <source>
        <dbReference type="ARBA" id="ARBA00023157"/>
    </source>
</evidence>